<evidence type="ECO:0000313" key="4">
    <source>
        <dbReference type="EMBL" id="WWX23991.1"/>
    </source>
</evidence>
<dbReference type="InterPro" id="IPR050722">
    <property type="entry name" value="Pyruvate:ferred/Flavod_OxRd"/>
</dbReference>
<dbReference type="SUPFAM" id="SSF52518">
    <property type="entry name" value="Thiamin diphosphate-binding fold (THDP-binding)"/>
    <property type="match status" value="1"/>
</dbReference>
<evidence type="ECO:0008006" key="6">
    <source>
        <dbReference type="Google" id="ProtNLM"/>
    </source>
</evidence>
<protein>
    <recommendedName>
        <fullName evidence="6">Phenylglyoxylate dehydrogenase</fullName>
    </recommendedName>
</protein>
<dbReference type="InterPro" id="IPR002880">
    <property type="entry name" value="Pyrv_Fd/Flavodoxin_OxRdtase_N"/>
</dbReference>
<dbReference type="PANTHER" id="PTHR32154:SF0">
    <property type="entry name" value="PYRUVATE-FLAVODOXIN OXIDOREDUCTASE-RELATED"/>
    <property type="match status" value="1"/>
</dbReference>
<dbReference type="InterPro" id="IPR033412">
    <property type="entry name" value="PFOR_II"/>
</dbReference>
<dbReference type="Proteomes" id="UP001385389">
    <property type="component" value="Chromosome"/>
</dbReference>
<keyword evidence="1" id="KW-0560">Oxidoreductase</keyword>
<reference evidence="4 5" key="1">
    <citation type="submission" date="2024-03" db="EMBL/GenBank/DDBJ databases">
        <title>Phenotype and Genome Characterization of a Sulfate-Reducing Bacterium Pseudodesulfovibrio sp. strain 5S69, isolated from Petroleum Reservoir in Tatarstan (Russia).</title>
        <authorList>
            <person name="Bidzhieva S.K."/>
            <person name="Kadnikov V."/>
            <person name="Tourova T.P."/>
            <person name="Samigullina S.R."/>
            <person name="Sokolova D.S."/>
            <person name="Poltaraus A.B."/>
            <person name="Avtukh A.N."/>
            <person name="Tereshina V.M."/>
            <person name="Mardanov A.V."/>
            <person name="Nazina T.N."/>
        </authorList>
    </citation>
    <scope>NUCLEOTIDE SEQUENCE [LARGE SCALE GENOMIC DNA]</scope>
    <source>
        <strain evidence="4 5">5S69</strain>
    </source>
</reference>
<dbReference type="Gene3D" id="3.40.50.920">
    <property type="match status" value="1"/>
</dbReference>
<dbReference type="PANTHER" id="PTHR32154">
    <property type="entry name" value="PYRUVATE-FLAVODOXIN OXIDOREDUCTASE-RELATED"/>
    <property type="match status" value="1"/>
</dbReference>
<evidence type="ECO:0000259" key="3">
    <source>
        <dbReference type="Pfam" id="PF17147"/>
    </source>
</evidence>
<dbReference type="RefSeq" id="WP_338669687.1">
    <property type="nucleotide sequence ID" value="NZ_CP146609.1"/>
</dbReference>
<evidence type="ECO:0000256" key="1">
    <source>
        <dbReference type="ARBA" id="ARBA00023002"/>
    </source>
</evidence>
<proteinExistence type="predicted"/>
<dbReference type="SUPFAM" id="SSF52922">
    <property type="entry name" value="TK C-terminal domain-like"/>
    <property type="match status" value="1"/>
</dbReference>
<name>A0ABZ2IZI3_9BACT</name>
<gene>
    <name evidence="4" type="ORF">V8V93_07200</name>
</gene>
<sequence length="397" mass="43485">MLETRDALTGNECAAHAVRLCRVDRVVGYPITPQSSVVEYIAAMVANGEMSSEFVAPESEYAVMSILKGAGIMGERVFTATSGQGLAFMYEPYFSTSTARIPMVMAIANREMISPVTVWSGLQDAHSVRDAGWIHLYAESNQEILDSIIQGYMIAEHPDVMIPVHVCYDGFYLSHQSAVVNMPDQAQVDTFLPAPNVRQMLDVNEPRMVDGNTPGDLMMEYREDHLWSMKRALDVVEEANDRFAEIFGRNYGGLLDTYRLDDADEVLVVIGALSGAAKDAVDDARGRGAKVGLIRIRCLRPFPSAKLGELLAGRKAVGVVDKSVNFGWSSGIVYQEVLGALGQARLSVPTLSAIGGLGGSDIRREHISQVIKLVHECARTDRSLTEAVWLRPDMLQD</sequence>
<dbReference type="CDD" id="cd07034">
    <property type="entry name" value="TPP_PYR_PFOR_IOR-alpha_like"/>
    <property type="match status" value="1"/>
</dbReference>
<organism evidence="4 5">
    <name type="scientific">Pseudodesulfovibrio methanolicus</name>
    <dbReference type="NCBI Taxonomy" id="3126690"/>
    <lineage>
        <taxon>Bacteria</taxon>
        <taxon>Pseudomonadati</taxon>
        <taxon>Thermodesulfobacteriota</taxon>
        <taxon>Desulfovibrionia</taxon>
        <taxon>Desulfovibrionales</taxon>
        <taxon>Desulfovibrionaceae</taxon>
    </lineage>
</organism>
<evidence type="ECO:0000259" key="2">
    <source>
        <dbReference type="Pfam" id="PF01855"/>
    </source>
</evidence>
<dbReference type="Pfam" id="PF17147">
    <property type="entry name" value="PFOR_II"/>
    <property type="match status" value="1"/>
</dbReference>
<feature type="domain" description="Pyruvate flavodoxin/ferredoxin oxidoreductase pyrimidine binding" evidence="2">
    <location>
        <begin position="17"/>
        <end position="239"/>
    </location>
</feature>
<dbReference type="InterPro" id="IPR009014">
    <property type="entry name" value="Transketo_C/PFOR_II"/>
</dbReference>
<keyword evidence="5" id="KW-1185">Reference proteome</keyword>
<evidence type="ECO:0000313" key="5">
    <source>
        <dbReference type="Proteomes" id="UP001385389"/>
    </source>
</evidence>
<dbReference type="Pfam" id="PF01855">
    <property type="entry name" value="POR_N"/>
    <property type="match status" value="1"/>
</dbReference>
<accession>A0ABZ2IZI3</accession>
<dbReference type="Gene3D" id="3.40.50.970">
    <property type="match status" value="1"/>
</dbReference>
<dbReference type="EMBL" id="CP146609">
    <property type="protein sequence ID" value="WWX23991.1"/>
    <property type="molecule type" value="Genomic_DNA"/>
</dbReference>
<feature type="domain" description="Pyruvate:ferredoxin oxidoreductase core" evidence="3">
    <location>
        <begin position="263"/>
        <end position="367"/>
    </location>
</feature>
<dbReference type="InterPro" id="IPR029061">
    <property type="entry name" value="THDP-binding"/>
</dbReference>